<protein>
    <submittedName>
        <fullName evidence="1">Fatty acid--CoA ligase</fullName>
    </submittedName>
</protein>
<dbReference type="Gene3D" id="3.40.50.980">
    <property type="match status" value="1"/>
</dbReference>
<name>A0ABV7LHL4_9HYPH</name>
<organism evidence="1 2">
    <name type="scientific">Camelimonas abortus</name>
    <dbReference type="NCBI Taxonomy" id="1017184"/>
    <lineage>
        <taxon>Bacteria</taxon>
        <taxon>Pseudomonadati</taxon>
        <taxon>Pseudomonadota</taxon>
        <taxon>Alphaproteobacteria</taxon>
        <taxon>Hyphomicrobiales</taxon>
        <taxon>Chelatococcaceae</taxon>
        <taxon>Camelimonas</taxon>
    </lineage>
</organism>
<comment type="caution">
    <text evidence="1">The sequence shown here is derived from an EMBL/GenBank/DDBJ whole genome shotgun (WGS) entry which is preliminary data.</text>
</comment>
<sequence>MKLSLDANIATLAEVPRIHAATRGDRINNKFEDRITTHAEFNRHTNQIANAILAAGVKPGDR</sequence>
<evidence type="ECO:0000313" key="2">
    <source>
        <dbReference type="Proteomes" id="UP001595536"/>
    </source>
</evidence>
<feature type="non-terminal residue" evidence="1">
    <location>
        <position position="62"/>
    </location>
</feature>
<keyword evidence="2" id="KW-1185">Reference proteome</keyword>
<evidence type="ECO:0000313" key="1">
    <source>
        <dbReference type="EMBL" id="MFC3267356.1"/>
    </source>
</evidence>
<dbReference type="SUPFAM" id="SSF56801">
    <property type="entry name" value="Acetyl-CoA synthetase-like"/>
    <property type="match status" value="1"/>
</dbReference>
<reference evidence="2" key="1">
    <citation type="journal article" date="2019" name="Int. J. Syst. Evol. Microbiol.">
        <title>The Global Catalogue of Microorganisms (GCM) 10K type strain sequencing project: providing services to taxonomists for standard genome sequencing and annotation.</title>
        <authorList>
            <consortium name="The Broad Institute Genomics Platform"/>
            <consortium name="The Broad Institute Genome Sequencing Center for Infectious Disease"/>
            <person name="Wu L."/>
            <person name="Ma J."/>
        </authorList>
    </citation>
    <scope>NUCLEOTIDE SEQUENCE [LARGE SCALE GENOMIC DNA]</scope>
    <source>
        <strain evidence="2">CCM 7941</strain>
    </source>
</reference>
<proteinExistence type="predicted"/>
<keyword evidence="1" id="KW-0436">Ligase</keyword>
<dbReference type="EMBL" id="JBHRUV010000115">
    <property type="protein sequence ID" value="MFC3267356.1"/>
    <property type="molecule type" value="Genomic_DNA"/>
</dbReference>
<accession>A0ABV7LHL4</accession>
<dbReference type="Proteomes" id="UP001595536">
    <property type="component" value="Unassembled WGS sequence"/>
</dbReference>
<gene>
    <name evidence="1" type="ORF">ACFOEX_13515</name>
</gene>
<dbReference type="GO" id="GO:0016874">
    <property type="term" value="F:ligase activity"/>
    <property type="evidence" value="ECO:0007669"/>
    <property type="project" value="UniProtKB-KW"/>
</dbReference>